<comment type="catalytic activity">
    <reaction evidence="1">
        <text>S-ubiquitinyl-[E2 ubiquitin-conjugating enzyme]-L-cysteine + [acceptor protein]-L-lysine = [E2 ubiquitin-conjugating enzyme]-L-cysteine + N(6)-ubiquitinyl-[acceptor protein]-L-lysine.</text>
        <dbReference type="EC" id="2.3.2.27"/>
    </reaction>
</comment>
<keyword evidence="5 7" id="KW-0863">Zinc-finger</keyword>
<feature type="domain" description="C3H1-type" evidence="9">
    <location>
        <begin position="63"/>
        <end position="89"/>
    </location>
</feature>
<dbReference type="GO" id="GO:0000209">
    <property type="term" value="P:protein polyubiquitination"/>
    <property type="evidence" value="ECO:0007669"/>
    <property type="project" value="InterPro"/>
</dbReference>
<keyword evidence="3 7" id="KW-0479">Metal-binding</keyword>
<evidence type="ECO:0000256" key="8">
    <source>
        <dbReference type="SAM" id="MobiDB-lite"/>
    </source>
</evidence>
<dbReference type="SMART" id="SM00356">
    <property type="entry name" value="ZnF_C3H1"/>
    <property type="match status" value="3"/>
</dbReference>
<dbReference type="PROSITE" id="PS50103">
    <property type="entry name" value="ZF_C3H1"/>
    <property type="match status" value="3"/>
</dbReference>
<dbReference type="InterPro" id="IPR000571">
    <property type="entry name" value="Znf_CCCH"/>
</dbReference>
<dbReference type="PANTHER" id="PTHR11224:SF10">
    <property type="entry name" value="IP09428P-RELATED"/>
    <property type="match status" value="1"/>
</dbReference>
<protein>
    <recommendedName>
        <fullName evidence="2">RING-type E3 ubiquitin transferase</fullName>
        <ecNumber evidence="2">2.3.2.27</ecNumber>
    </recommendedName>
</protein>
<evidence type="ECO:0000259" key="9">
    <source>
        <dbReference type="PROSITE" id="PS50103"/>
    </source>
</evidence>
<feature type="zinc finger region" description="C3H1-type" evidence="7">
    <location>
        <begin position="1"/>
        <end position="28"/>
    </location>
</feature>
<dbReference type="WBParaSite" id="TASK_0000203401-mRNA-1">
    <property type="protein sequence ID" value="TASK_0000203401-mRNA-1"/>
    <property type="gene ID" value="TASK_0000203401"/>
</dbReference>
<keyword evidence="4" id="KW-0677">Repeat</keyword>
<dbReference type="STRING" id="60517.A0A0R3VX90"/>
<dbReference type="Pfam" id="PF00642">
    <property type="entry name" value="zf-CCCH"/>
    <property type="match status" value="1"/>
</dbReference>
<dbReference type="PANTHER" id="PTHR11224">
    <property type="entry name" value="MAKORIN-RELATED"/>
    <property type="match status" value="1"/>
</dbReference>
<evidence type="ECO:0000256" key="3">
    <source>
        <dbReference type="ARBA" id="ARBA00022723"/>
    </source>
</evidence>
<dbReference type="EMBL" id="UYRS01000898">
    <property type="protein sequence ID" value="VDK24184.1"/>
    <property type="molecule type" value="Genomic_DNA"/>
</dbReference>
<evidence type="ECO:0000256" key="7">
    <source>
        <dbReference type="PROSITE-ProRule" id="PRU00723"/>
    </source>
</evidence>
<dbReference type="InterPro" id="IPR041367">
    <property type="entry name" value="Znf-CCCH_4"/>
</dbReference>
<feature type="domain" description="C3H1-type" evidence="9">
    <location>
        <begin position="1"/>
        <end position="28"/>
    </location>
</feature>
<reference evidence="12" key="1">
    <citation type="submission" date="2017-02" db="UniProtKB">
        <authorList>
            <consortium name="WormBaseParasite"/>
        </authorList>
    </citation>
    <scope>IDENTIFICATION</scope>
</reference>
<evidence type="ECO:0000313" key="12">
    <source>
        <dbReference type="WBParaSite" id="TASK_0000203401-mRNA-1"/>
    </source>
</evidence>
<dbReference type="EC" id="2.3.2.27" evidence="2"/>
<evidence type="ECO:0000256" key="5">
    <source>
        <dbReference type="ARBA" id="ARBA00022771"/>
    </source>
</evidence>
<keyword evidence="6 7" id="KW-0862">Zinc</keyword>
<feature type="domain" description="C3H1-type" evidence="9">
    <location>
        <begin position="29"/>
        <end position="52"/>
    </location>
</feature>
<organism evidence="12">
    <name type="scientific">Taenia asiatica</name>
    <name type="common">Asian tapeworm</name>
    <dbReference type="NCBI Taxonomy" id="60517"/>
    <lineage>
        <taxon>Eukaryota</taxon>
        <taxon>Metazoa</taxon>
        <taxon>Spiralia</taxon>
        <taxon>Lophotrochozoa</taxon>
        <taxon>Platyhelminthes</taxon>
        <taxon>Cestoda</taxon>
        <taxon>Eucestoda</taxon>
        <taxon>Cyclophyllidea</taxon>
        <taxon>Taeniidae</taxon>
        <taxon>Taenia</taxon>
    </lineage>
</organism>
<evidence type="ECO:0000313" key="10">
    <source>
        <dbReference type="EMBL" id="VDK24184.1"/>
    </source>
</evidence>
<evidence type="ECO:0000256" key="1">
    <source>
        <dbReference type="ARBA" id="ARBA00000900"/>
    </source>
</evidence>
<feature type="compositionally biased region" description="Basic and acidic residues" evidence="8">
    <location>
        <begin position="299"/>
        <end position="348"/>
    </location>
</feature>
<sequence>MDCRPPCKFYQSGFCARGDECPFSHPTKRCRSFTQDGFCPYGIHCHYWHDFKNFALSTSTGVPVQKVCRFFLNGQCSYGDTCAYSHQLDDVESPNQITLSEYRLQQQIAQLPPPNPLTSLSPRLPAPQPGDLEKMRDLEVDRLLKRFPPSQLKQTSGNNDEVRTFSLIFSSTDPEWVHKVKRILLFISLPGQYPSSPPILNVPRTSDIPSVVTARLNEAITNWINERQSANASTNKVSLFLRPFFFWLDKALNRLLIDGYALAEGTEAEENAGLQIPERFDSPTTLCLSSSRSVTVDKTTFDSKKMGENGKKEESVREKQEKEGREKQEEGKTKIAGKEEGEGMREQDEGGEEEMEVDISMATIRQQDLFFEGLGMRGQAGTCLFVRLPVYCTCSRCKYAFEWVFRLPSSPPPLLSTSRGKGVEGAAAQTQPLTSVPPHTSSCQRCRQPLGLIFTSALIHAYACCVGTFQLANCLLSEVQVGSAEVVISCANCCNAEARIIVSRCRF</sequence>
<reference evidence="10 11" key="2">
    <citation type="submission" date="2018-11" db="EMBL/GenBank/DDBJ databases">
        <authorList>
            <consortium name="Pathogen Informatics"/>
        </authorList>
    </citation>
    <scope>NUCLEOTIDE SEQUENCE [LARGE SCALE GENOMIC DNA]</scope>
</reference>
<keyword evidence="11" id="KW-1185">Reference proteome</keyword>
<dbReference type="AlphaFoldDB" id="A0A0R3VX90"/>
<dbReference type="OrthoDB" id="411372at2759"/>
<evidence type="ECO:0000313" key="11">
    <source>
        <dbReference type="Proteomes" id="UP000282613"/>
    </source>
</evidence>
<feature type="zinc finger region" description="C3H1-type" evidence="7">
    <location>
        <begin position="29"/>
        <end position="52"/>
    </location>
</feature>
<dbReference type="SUPFAM" id="SSF90229">
    <property type="entry name" value="CCCH zinc finger"/>
    <property type="match status" value="3"/>
</dbReference>
<gene>
    <name evidence="10" type="ORF">TASK_LOCUS2035</name>
</gene>
<feature type="zinc finger region" description="C3H1-type" evidence="7">
    <location>
        <begin position="63"/>
        <end position="89"/>
    </location>
</feature>
<accession>A0A0R3VX90</accession>
<dbReference type="GO" id="GO:0008270">
    <property type="term" value="F:zinc ion binding"/>
    <property type="evidence" value="ECO:0007669"/>
    <property type="project" value="UniProtKB-KW"/>
</dbReference>
<dbReference type="Proteomes" id="UP000282613">
    <property type="component" value="Unassembled WGS sequence"/>
</dbReference>
<dbReference type="InterPro" id="IPR045072">
    <property type="entry name" value="MKRN-like"/>
</dbReference>
<evidence type="ECO:0000256" key="2">
    <source>
        <dbReference type="ARBA" id="ARBA00012483"/>
    </source>
</evidence>
<dbReference type="InterPro" id="IPR036855">
    <property type="entry name" value="Znf_CCCH_sf"/>
</dbReference>
<evidence type="ECO:0000256" key="4">
    <source>
        <dbReference type="ARBA" id="ARBA00022737"/>
    </source>
</evidence>
<name>A0A0R3VX90_TAEAS</name>
<dbReference type="GO" id="GO:0061630">
    <property type="term" value="F:ubiquitin protein ligase activity"/>
    <property type="evidence" value="ECO:0007669"/>
    <property type="project" value="UniProtKB-EC"/>
</dbReference>
<dbReference type="Pfam" id="PF18044">
    <property type="entry name" value="zf-CCCH_4"/>
    <property type="match status" value="1"/>
</dbReference>
<evidence type="ECO:0000256" key="6">
    <source>
        <dbReference type="ARBA" id="ARBA00022833"/>
    </source>
</evidence>
<feature type="region of interest" description="Disordered" evidence="8">
    <location>
        <begin position="298"/>
        <end position="353"/>
    </location>
</feature>
<dbReference type="Gene3D" id="4.10.1000.10">
    <property type="entry name" value="Zinc finger, CCCH-type"/>
    <property type="match status" value="2"/>
</dbReference>
<proteinExistence type="predicted"/>